<comment type="caution">
    <text evidence="3">The sequence shown here is derived from an EMBL/GenBank/DDBJ whole genome shotgun (WGS) entry which is preliminary data.</text>
</comment>
<proteinExistence type="inferred from homology"/>
<keyword evidence="4" id="KW-1185">Reference proteome</keyword>
<evidence type="ECO:0000256" key="1">
    <source>
        <dbReference type="ARBA" id="ARBA00010613"/>
    </source>
</evidence>
<dbReference type="InterPro" id="IPR036526">
    <property type="entry name" value="C-N_Hydrolase_sf"/>
</dbReference>
<comment type="similarity">
    <text evidence="1">Belongs to the carbon-nitrogen hydrolase superfamily. NIT1/NIT2 family.</text>
</comment>
<evidence type="ECO:0000313" key="3">
    <source>
        <dbReference type="EMBL" id="MBC2396351.1"/>
    </source>
</evidence>
<gene>
    <name evidence="3" type="ORF">HGG79_00980</name>
</gene>
<organism evidence="3 4">
    <name type="scientific">Clostridium tetanomorphum</name>
    <dbReference type="NCBI Taxonomy" id="1553"/>
    <lineage>
        <taxon>Bacteria</taxon>
        <taxon>Bacillati</taxon>
        <taxon>Bacillota</taxon>
        <taxon>Clostridia</taxon>
        <taxon>Eubacteriales</taxon>
        <taxon>Clostridiaceae</taxon>
        <taxon>Clostridium</taxon>
    </lineage>
</organism>
<feature type="domain" description="CN hydrolase" evidence="2">
    <location>
        <begin position="3"/>
        <end position="247"/>
    </location>
</feature>
<dbReference type="PROSITE" id="PS50263">
    <property type="entry name" value="CN_HYDROLASE"/>
    <property type="match status" value="1"/>
</dbReference>
<dbReference type="PANTHER" id="PTHR23088:SF27">
    <property type="entry name" value="DEAMINATED GLUTATHIONE AMIDASE"/>
    <property type="match status" value="1"/>
</dbReference>
<reference evidence="3 4" key="1">
    <citation type="submission" date="2020-04" db="EMBL/GenBank/DDBJ databases">
        <title>Genomic insights into acetone-butanol-ethanol (ABE) fermentation by sequencing solventogenic clostridia strains.</title>
        <authorList>
            <person name="Brown S."/>
        </authorList>
    </citation>
    <scope>NUCLEOTIDE SEQUENCE [LARGE SCALE GENOMIC DNA]</scope>
    <source>
        <strain evidence="3 4">DJ011</strain>
    </source>
</reference>
<dbReference type="Gene3D" id="3.60.110.10">
    <property type="entry name" value="Carbon-nitrogen hydrolase"/>
    <property type="match status" value="1"/>
</dbReference>
<dbReference type="InterPro" id="IPR003010">
    <property type="entry name" value="C-N_Hydrolase"/>
</dbReference>
<accession>A0A923E756</accession>
<dbReference type="Pfam" id="PF00795">
    <property type="entry name" value="CN_hydrolase"/>
    <property type="match status" value="1"/>
</dbReference>
<protein>
    <submittedName>
        <fullName evidence="3">Carbon-nitrogen family hydrolase</fullName>
    </submittedName>
</protein>
<dbReference type="SUPFAM" id="SSF56317">
    <property type="entry name" value="Carbon-nitrogen hydrolase"/>
    <property type="match status" value="1"/>
</dbReference>
<dbReference type="PANTHER" id="PTHR23088">
    <property type="entry name" value="NITRILASE-RELATED"/>
    <property type="match status" value="1"/>
</dbReference>
<dbReference type="EMBL" id="JAAZWO010000001">
    <property type="protein sequence ID" value="MBC2396351.1"/>
    <property type="molecule type" value="Genomic_DNA"/>
</dbReference>
<name>A0A923E756_CLOTT</name>
<dbReference type="GO" id="GO:0016787">
    <property type="term" value="F:hydrolase activity"/>
    <property type="evidence" value="ECO:0007669"/>
    <property type="project" value="UniProtKB-KW"/>
</dbReference>
<evidence type="ECO:0000259" key="2">
    <source>
        <dbReference type="PROSITE" id="PS50263"/>
    </source>
</evidence>
<dbReference type="AlphaFoldDB" id="A0A923E756"/>
<dbReference type="RefSeq" id="WP_035149551.1">
    <property type="nucleotide sequence ID" value="NZ_JAAZWO010000001.1"/>
</dbReference>
<dbReference type="Proteomes" id="UP000563151">
    <property type="component" value="Unassembled WGS sequence"/>
</dbReference>
<sequence length="269" mass="31015">MDINISILQFDLAYANKEKNIEIVERIFNEQLSGNEDIVVLPETWNTAYSTEIFHNINKFAEEKDGHTITKMKEWAKKHNIWLVGGSIPVKHGEKIYNKSLLINRASEIVGEYDKMHLYSAMDEDIAFHNGENMPVFNTEFGNISTITCYDIRYPELIRTISLRGAKVIFVVANFPNPKLNHWRILLQARAIENQCYIVACNRVGCAKESSYFGHSMIISPWGEVVSEGDDKEGFVKGVINFEEVDKVRKIIPVYSDRIPKYYPDDMLR</sequence>
<keyword evidence="3" id="KW-0378">Hydrolase</keyword>
<evidence type="ECO:0000313" key="4">
    <source>
        <dbReference type="Proteomes" id="UP000563151"/>
    </source>
</evidence>
<dbReference type="CDD" id="cd07583">
    <property type="entry name" value="nitrilase_5"/>
    <property type="match status" value="1"/>
</dbReference>